<feature type="compositionally biased region" description="Basic and acidic residues" evidence="1">
    <location>
        <begin position="20"/>
        <end position="30"/>
    </location>
</feature>
<proteinExistence type="predicted"/>
<sequence>MSMLANLVPAMRHPRKRTKTGKETRTSKTADRRRRRGTHSRH</sequence>
<evidence type="ECO:0000256" key="1">
    <source>
        <dbReference type="SAM" id="MobiDB-lite"/>
    </source>
</evidence>
<organism evidence="2">
    <name type="scientific">Streptomyces sp. Y1</name>
    <dbReference type="NCBI Taxonomy" id="3238634"/>
    <lineage>
        <taxon>Bacteria</taxon>
        <taxon>Bacillati</taxon>
        <taxon>Actinomycetota</taxon>
        <taxon>Actinomycetes</taxon>
        <taxon>Kitasatosporales</taxon>
        <taxon>Streptomycetaceae</taxon>
        <taxon>Streptomyces</taxon>
    </lineage>
</organism>
<feature type="region of interest" description="Disordered" evidence="1">
    <location>
        <begin position="1"/>
        <end position="42"/>
    </location>
</feature>
<evidence type="ECO:0000313" key="2">
    <source>
        <dbReference type="EMBL" id="XDQ80313.1"/>
    </source>
</evidence>
<reference evidence="2" key="1">
    <citation type="submission" date="2024-07" db="EMBL/GenBank/DDBJ databases">
        <authorList>
            <person name="Yu S.T."/>
        </authorList>
    </citation>
    <scope>NUCLEOTIDE SEQUENCE</scope>
    <source>
        <strain evidence="2">Y1</strain>
    </source>
</reference>
<name>A0AB39TM30_9ACTN</name>
<dbReference type="AlphaFoldDB" id="A0AB39TM30"/>
<dbReference type="RefSeq" id="WP_369183781.1">
    <property type="nucleotide sequence ID" value="NZ_CP163445.1"/>
</dbReference>
<dbReference type="EMBL" id="CP163445">
    <property type="protein sequence ID" value="XDQ80313.1"/>
    <property type="molecule type" value="Genomic_DNA"/>
</dbReference>
<feature type="compositionally biased region" description="Basic residues" evidence="1">
    <location>
        <begin position="31"/>
        <end position="42"/>
    </location>
</feature>
<protein>
    <submittedName>
        <fullName evidence="2">Uncharacterized protein</fullName>
    </submittedName>
</protein>
<accession>A0AB39TM30</accession>
<gene>
    <name evidence="2" type="ORF">AB2U05_18505</name>
</gene>